<dbReference type="STRING" id="5286.A0A0K3C9R5"/>
<protein>
    <submittedName>
        <fullName evidence="1">BY PROTMAP: gi|342321444|gb|EGU13378.1| Cytochrome P450 oxidoreductase [Rhodotorula glutinis ATCC 204091]</fullName>
    </submittedName>
</protein>
<keyword evidence="2" id="KW-1185">Reference proteome</keyword>
<dbReference type="PANTHER" id="PTHR31902">
    <property type="entry name" value="ACTIN PATCHES DISTAL PROTEIN 1"/>
    <property type="match status" value="1"/>
</dbReference>
<dbReference type="PANTHER" id="PTHR31902:SF14">
    <property type="entry name" value="ACTIN PATCHES DISTAL PROTEIN 1"/>
    <property type="match status" value="1"/>
</dbReference>
<reference evidence="1 2" key="1">
    <citation type="submission" date="2015-07" db="EMBL/GenBank/DDBJ databases">
        <authorList>
            <person name="Cajimat M.N.B."/>
            <person name="Milazzo M.L."/>
            <person name="Fulhorst C.F."/>
        </authorList>
    </citation>
    <scope>NUCLEOTIDE SEQUENCE [LARGE SCALE GENOMIC DNA]</scope>
    <source>
        <strain evidence="1">Single colony</strain>
    </source>
</reference>
<dbReference type="SUPFAM" id="SSF52833">
    <property type="entry name" value="Thioredoxin-like"/>
    <property type="match status" value="1"/>
</dbReference>
<evidence type="ECO:0000313" key="2">
    <source>
        <dbReference type="Proteomes" id="UP000199069"/>
    </source>
</evidence>
<dbReference type="OMA" id="VHPESQL"/>
<name>A0A0K3C9R5_RHOTO</name>
<proteinExistence type="predicted"/>
<dbReference type="InterPro" id="IPR009737">
    <property type="entry name" value="Aim32/Apd1-like"/>
</dbReference>
<dbReference type="EMBL" id="CWKI01000002">
    <property type="protein sequence ID" value="CTR05608.1"/>
    <property type="molecule type" value="Genomic_DNA"/>
</dbReference>
<dbReference type="Pfam" id="PF06999">
    <property type="entry name" value="Suc_Fer-like"/>
    <property type="match status" value="1"/>
</dbReference>
<dbReference type="AlphaFoldDB" id="A0A0K3C9R5"/>
<dbReference type="Gene3D" id="3.40.30.10">
    <property type="entry name" value="Glutaredoxin"/>
    <property type="match status" value="1"/>
</dbReference>
<dbReference type="Proteomes" id="UP000199069">
    <property type="component" value="Unassembled WGS sequence"/>
</dbReference>
<dbReference type="CDD" id="cd03062">
    <property type="entry name" value="TRX_Fd_Sucrase"/>
    <property type="match status" value="1"/>
</dbReference>
<gene>
    <name evidence="1" type="primary">FGENESH: predicted gene_2.638</name>
    <name evidence="1" type="ORF">BN2166_0014690</name>
</gene>
<dbReference type="InterPro" id="IPR036249">
    <property type="entry name" value="Thioredoxin-like_sf"/>
</dbReference>
<accession>A0A0K3C9R5</accession>
<organism evidence="1 2">
    <name type="scientific">Rhodotorula toruloides</name>
    <name type="common">Yeast</name>
    <name type="synonym">Rhodosporidium toruloides</name>
    <dbReference type="NCBI Taxonomy" id="5286"/>
    <lineage>
        <taxon>Eukaryota</taxon>
        <taxon>Fungi</taxon>
        <taxon>Dikarya</taxon>
        <taxon>Basidiomycota</taxon>
        <taxon>Pucciniomycotina</taxon>
        <taxon>Microbotryomycetes</taxon>
        <taxon>Sporidiobolales</taxon>
        <taxon>Sporidiobolaceae</taxon>
        <taxon>Rhodotorula</taxon>
    </lineage>
</organism>
<sequence>MPSRISVSHLAFRRPLRACAASSLAHSLAMAGIPDRPAPPAALVDALRTAGVPLESLADACRACDACDDERDLEDLAYPKGFDVDLDSQMLGELKPLGRQILVSSGKSDWIREVTDDTDSIPGLVKLAYDEVTAKPSAGLLGKIGGKLFKGKEEEEKGGLPGVHPSKAVAGADVAVSSRLSILSSSFVSHSHAHHHESVIVLPDYKVVHDVEPTRPAVGELVERYLRPEAGRVGLEAPEKGMGTLRSWPLPYQAVILLCSHRKRDKRCSIAAPLLISQFHTHLDKHGLHGNVIIYFPNGSSIWYGRATPADVAAIVDRTIMQGKVIPELLRGGLGLAGKTGPRGVLEW</sequence>
<evidence type="ECO:0000313" key="1">
    <source>
        <dbReference type="EMBL" id="CTR05608.1"/>
    </source>
</evidence>